<feature type="chain" id="PRO_5041300264" evidence="3">
    <location>
        <begin position="18"/>
        <end position="558"/>
    </location>
</feature>
<evidence type="ECO:0000256" key="3">
    <source>
        <dbReference type="SAM" id="SignalP"/>
    </source>
</evidence>
<dbReference type="PROSITE" id="PS50088">
    <property type="entry name" value="ANK_REPEAT"/>
    <property type="match status" value="1"/>
</dbReference>
<feature type="region of interest" description="Disordered" evidence="2">
    <location>
        <begin position="444"/>
        <end position="470"/>
    </location>
</feature>
<feature type="signal peptide" evidence="3">
    <location>
        <begin position="1"/>
        <end position="17"/>
    </location>
</feature>
<dbReference type="EMBL" id="CAUJNA010002380">
    <property type="protein sequence ID" value="CAJ1392655.1"/>
    <property type="molecule type" value="Genomic_DNA"/>
</dbReference>
<organism evidence="4 5">
    <name type="scientific">Effrenium voratum</name>
    <dbReference type="NCBI Taxonomy" id="2562239"/>
    <lineage>
        <taxon>Eukaryota</taxon>
        <taxon>Sar</taxon>
        <taxon>Alveolata</taxon>
        <taxon>Dinophyceae</taxon>
        <taxon>Suessiales</taxon>
        <taxon>Symbiodiniaceae</taxon>
        <taxon>Effrenium</taxon>
    </lineage>
</organism>
<gene>
    <name evidence="4" type="ORF">EVOR1521_LOCUS17701</name>
</gene>
<dbReference type="Pfam" id="PF00023">
    <property type="entry name" value="Ank"/>
    <property type="match status" value="1"/>
</dbReference>
<dbReference type="InterPro" id="IPR002110">
    <property type="entry name" value="Ankyrin_rpt"/>
</dbReference>
<reference evidence="4" key="1">
    <citation type="submission" date="2023-08" db="EMBL/GenBank/DDBJ databases">
        <authorList>
            <person name="Chen Y."/>
            <person name="Shah S."/>
            <person name="Dougan E. K."/>
            <person name="Thang M."/>
            <person name="Chan C."/>
        </authorList>
    </citation>
    <scope>NUCLEOTIDE SEQUENCE</scope>
</reference>
<keyword evidence="3" id="KW-0732">Signal</keyword>
<protein>
    <submittedName>
        <fullName evidence="4">Uncharacterized protein</fullName>
    </submittedName>
</protein>
<evidence type="ECO:0000313" key="4">
    <source>
        <dbReference type="EMBL" id="CAJ1392655.1"/>
    </source>
</evidence>
<feature type="repeat" description="ANK" evidence="1">
    <location>
        <begin position="495"/>
        <end position="527"/>
    </location>
</feature>
<evidence type="ECO:0000256" key="2">
    <source>
        <dbReference type="SAM" id="MobiDB-lite"/>
    </source>
</evidence>
<accession>A0AA36IS55</accession>
<dbReference type="AlphaFoldDB" id="A0AA36IS55"/>
<dbReference type="InterPro" id="IPR036770">
    <property type="entry name" value="Ankyrin_rpt-contain_sf"/>
</dbReference>
<comment type="caution">
    <text evidence="4">The sequence shown here is derived from an EMBL/GenBank/DDBJ whole genome shotgun (WGS) entry which is preliminary data.</text>
</comment>
<keyword evidence="1" id="KW-0040">ANK repeat</keyword>
<dbReference type="SUPFAM" id="SSF48403">
    <property type="entry name" value="Ankyrin repeat"/>
    <property type="match status" value="1"/>
</dbReference>
<dbReference type="Gene3D" id="1.25.40.20">
    <property type="entry name" value="Ankyrin repeat-containing domain"/>
    <property type="match status" value="1"/>
</dbReference>
<feature type="compositionally biased region" description="Polar residues" evidence="2">
    <location>
        <begin position="194"/>
        <end position="203"/>
    </location>
</feature>
<sequence length="558" mass="62666">MALLICFSICCIAMFEAMRLSTHVLSSPCTITRSEMTDVGTCTLCDSQTPSTCQVHPITTARLSVNFKHRHLDENITGTVWCAPSLLVWASHLLGWVSFPYCGPTAEPCPTDTIKLDPKDFVKNQPAAANFAKDSETFSCLPSVSAAALALEEVRLRPLNCAEPSSPEGAAASQLRDVEPEQEELFLDDDAESQRSPSASLAQFLSRKSEDMSRSYSGGVYGNSPCAISPVTYPATVDPSLVRDEGYEVAEEEMQGEDMEEAFLVTDQDVVEESFPSREPDPRSRTMPADFRFQAFDMDYKEAPPPGDVIVDDALAVEEPDELEDEAALALANSHLQHIEAELRSHRDVISREVEARRRLEDALLAERRRAEVEAQGRRKLQQEIEAGKRRIEDERRLKMEAEEMAVRLEEQRRLEEELDAARRRAEEEARLVAQRCEEQRRQAEKKRQLQEMEQKARESAAQAKKERESRERAKAFLAAEGYRHVRAAHKWNPVATYPLHRAVQCNDAEIARLLLWMGADPAKSNTFGQTPAGLARWLNRRDSHAEVIEALEAKAGD</sequence>
<dbReference type="Proteomes" id="UP001178507">
    <property type="component" value="Unassembled WGS sequence"/>
</dbReference>
<evidence type="ECO:0000313" key="5">
    <source>
        <dbReference type="Proteomes" id="UP001178507"/>
    </source>
</evidence>
<name>A0AA36IS55_9DINO</name>
<feature type="region of interest" description="Disordered" evidence="2">
    <location>
        <begin position="187"/>
        <end position="207"/>
    </location>
</feature>
<proteinExistence type="predicted"/>
<keyword evidence="5" id="KW-1185">Reference proteome</keyword>
<evidence type="ECO:0000256" key="1">
    <source>
        <dbReference type="PROSITE-ProRule" id="PRU00023"/>
    </source>
</evidence>
<dbReference type="PROSITE" id="PS50297">
    <property type="entry name" value="ANK_REP_REGION"/>
    <property type="match status" value="1"/>
</dbReference>